<reference evidence="6 7" key="1">
    <citation type="submission" date="2018-12" db="EMBL/GenBank/DDBJ databases">
        <title>The genome sequences of Variovorax guangxiensis DSM 27352.</title>
        <authorList>
            <person name="Gao J."/>
            <person name="Sun J."/>
        </authorList>
    </citation>
    <scope>NUCLEOTIDE SEQUENCE [LARGE SCALE GENOMIC DNA]</scope>
    <source>
        <strain evidence="6 7">DSM 27352</strain>
    </source>
</reference>
<feature type="domain" description="Major facilitator superfamily (MFS) profile" evidence="5">
    <location>
        <begin position="28"/>
        <end position="408"/>
    </location>
</feature>
<evidence type="ECO:0000259" key="5">
    <source>
        <dbReference type="PROSITE" id="PS50850"/>
    </source>
</evidence>
<feature type="transmembrane region" description="Helical" evidence="4">
    <location>
        <begin position="151"/>
        <end position="169"/>
    </location>
</feature>
<keyword evidence="2 4" id="KW-1133">Transmembrane helix</keyword>
<dbReference type="Pfam" id="PF07690">
    <property type="entry name" value="MFS_1"/>
    <property type="match status" value="1"/>
</dbReference>
<dbReference type="CDD" id="cd17324">
    <property type="entry name" value="MFS_NepI_like"/>
    <property type="match status" value="1"/>
</dbReference>
<dbReference type="SUPFAM" id="SSF103473">
    <property type="entry name" value="MFS general substrate transporter"/>
    <property type="match status" value="1"/>
</dbReference>
<evidence type="ECO:0000313" key="7">
    <source>
        <dbReference type="Proteomes" id="UP000281118"/>
    </source>
</evidence>
<organism evidence="6 7">
    <name type="scientific">Variovorax guangxiensis</name>
    <dbReference type="NCBI Taxonomy" id="1775474"/>
    <lineage>
        <taxon>Bacteria</taxon>
        <taxon>Pseudomonadati</taxon>
        <taxon>Pseudomonadota</taxon>
        <taxon>Betaproteobacteria</taxon>
        <taxon>Burkholderiales</taxon>
        <taxon>Comamonadaceae</taxon>
        <taxon>Variovorax</taxon>
    </lineage>
</organism>
<feature type="transmembrane region" description="Helical" evidence="4">
    <location>
        <begin position="260"/>
        <end position="282"/>
    </location>
</feature>
<feature type="transmembrane region" description="Helical" evidence="4">
    <location>
        <begin position="59"/>
        <end position="82"/>
    </location>
</feature>
<evidence type="ECO:0000256" key="2">
    <source>
        <dbReference type="ARBA" id="ARBA00022989"/>
    </source>
</evidence>
<feature type="transmembrane region" description="Helical" evidence="4">
    <location>
        <begin position="294"/>
        <end position="315"/>
    </location>
</feature>
<dbReference type="AlphaFoldDB" id="A0A3S1F2R1"/>
<feature type="transmembrane region" description="Helical" evidence="4">
    <location>
        <begin position="118"/>
        <end position="139"/>
    </location>
</feature>
<dbReference type="GO" id="GO:0022857">
    <property type="term" value="F:transmembrane transporter activity"/>
    <property type="evidence" value="ECO:0007669"/>
    <property type="project" value="InterPro"/>
</dbReference>
<dbReference type="InterPro" id="IPR011701">
    <property type="entry name" value="MFS"/>
</dbReference>
<evidence type="ECO:0000256" key="3">
    <source>
        <dbReference type="ARBA" id="ARBA00023136"/>
    </source>
</evidence>
<dbReference type="PROSITE" id="PS50850">
    <property type="entry name" value="MFS"/>
    <property type="match status" value="1"/>
</dbReference>
<evidence type="ECO:0000256" key="1">
    <source>
        <dbReference type="ARBA" id="ARBA00022692"/>
    </source>
</evidence>
<dbReference type="RefSeq" id="WP_126023384.1">
    <property type="nucleotide sequence ID" value="NZ_RXFT01000008.1"/>
</dbReference>
<feature type="transmembrane region" description="Helical" evidence="4">
    <location>
        <begin position="181"/>
        <end position="201"/>
    </location>
</feature>
<feature type="transmembrane region" description="Helical" evidence="4">
    <location>
        <begin position="321"/>
        <end position="344"/>
    </location>
</feature>
<accession>A0A3S1F2R1</accession>
<name>A0A3S1F2R1_9BURK</name>
<dbReference type="PANTHER" id="PTHR42910">
    <property type="entry name" value="TRANSPORTER SCO4007-RELATED"/>
    <property type="match status" value="1"/>
</dbReference>
<keyword evidence="1 4" id="KW-0812">Transmembrane</keyword>
<evidence type="ECO:0000313" key="6">
    <source>
        <dbReference type="EMBL" id="RUR69275.1"/>
    </source>
</evidence>
<feature type="transmembrane region" description="Helical" evidence="4">
    <location>
        <begin position="356"/>
        <end position="376"/>
    </location>
</feature>
<proteinExistence type="predicted"/>
<dbReference type="OrthoDB" id="9815356at2"/>
<dbReference type="Proteomes" id="UP000281118">
    <property type="component" value="Unassembled WGS sequence"/>
</dbReference>
<feature type="transmembrane region" description="Helical" evidence="4">
    <location>
        <begin position="27"/>
        <end position="47"/>
    </location>
</feature>
<protein>
    <submittedName>
        <fullName evidence="6">MFS transporter</fullName>
    </submittedName>
</protein>
<gene>
    <name evidence="6" type="ORF">EJP67_19655</name>
</gene>
<comment type="caution">
    <text evidence="6">The sequence shown here is derived from an EMBL/GenBank/DDBJ whole genome shotgun (WGS) entry which is preliminary data.</text>
</comment>
<feature type="transmembrane region" description="Helical" evidence="4">
    <location>
        <begin position="234"/>
        <end position="254"/>
    </location>
</feature>
<dbReference type="InterPro" id="IPR020846">
    <property type="entry name" value="MFS_dom"/>
</dbReference>
<keyword evidence="3 4" id="KW-0472">Membrane</keyword>
<evidence type="ECO:0000256" key="4">
    <source>
        <dbReference type="SAM" id="Phobius"/>
    </source>
</evidence>
<dbReference type="Gene3D" id="1.20.1250.20">
    <property type="entry name" value="MFS general substrate transporter like domains"/>
    <property type="match status" value="1"/>
</dbReference>
<feature type="transmembrane region" description="Helical" evidence="4">
    <location>
        <begin position="94"/>
        <end position="112"/>
    </location>
</feature>
<sequence length="415" mass="42740">MSSPSSTAQAADSAHSAHPAAPGLSPALTLVFAVACGLCVANIYYAQPLIGPISDTLQLHAGLAGLIMTLTQLGYGAGLLLLVPLADVVENRRLIVGALFGAVIGLVGIALSNSAITFLAASFVVGTCAVAAQVLLPFASHLAPEATRGKVVGNIMAGLLGGIMLARPFASVVASALGWRAVFWVSAVLMATLIAVLWRALPRRHPHASVGYARTMASLPGIVLNTPLLRRRGFYQGMMFSAFQAFWTAVPLALVHEFGMGQRGIALFALAGAAGALLAPVAGRLADRGWTRPATGGAIAVALFSFVLGAVSMHYRSLAGLVAAGILLDGAVQLCQVLNFRSLFMLAPELRGRLNGLFMTFIFICAAVASGIAAAVYAFHGWSGLCLLGGGYVVLALLYYATEFKRVAAPAAVGG</sequence>
<dbReference type="PANTHER" id="PTHR42910:SF1">
    <property type="entry name" value="MAJOR FACILITATOR SUPERFAMILY (MFS) PROFILE DOMAIN-CONTAINING PROTEIN"/>
    <property type="match status" value="1"/>
</dbReference>
<feature type="transmembrane region" description="Helical" evidence="4">
    <location>
        <begin position="382"/>
        <end position="401"/>
    </location>
</feature>
<dbReference type="InterPro" id="IPR036259">
    <property type="entry name" value="MFS_trans_sf"/>
</dbReference>
<dbReference type="EMBL" id="RXFT01000008">
    <property type="protein sequence ID" value="RUR69275.1"/>
    <property type="molecule type" value="Genomic_DNA"/>
</dbReference>